<name>A0ABS2MEY0_9ACTN</name>
<dbReference type="EMBL" id="JAFBBZ010000001">
    <property type="protein sequence ID" value="MBM7509749.1"/>
    <property type="molecule type" value="Genomic_DNA"/>
</dbReference>
<keyword evidence="4" id="KW-1185">Reference proteome</keyword>
<evidence type="ECO:0000256" key="1">
    <source>
        <dbReference type="SAM" id="MobiDB-lite"/>
    </source>
</evidence>
<feature type="region of interest" description="Disordered" evidence="1">
    <location>
        <begin position="56"/>
        <end position="151"/>
    </location>
</feature>
<dbReference type="Proteomes" id="UP000732378">
    <property type="component" value="Unassembled WGS sequence"/>
</dbReference>
<feature type="transmembrane region" description="Helical" evidence="2">
    <location>
        <begin position="12"/>
        <end position="33"/>
    </location>
</feature>
<gene>
    <name evidence="3" type="ORF">JOE61_003563</name>
</gene>
<feature type="compositionally biased region" description="Low complexity" evidence="1">
    <location>
        <begin position="80"/>
        <end position="116"/>
    </location>
</feature>
<accession>A0ABS2MEY0</accession>
<keyword evidence="2" id="KW-0472">Membrane</keyword>
<keyword evidence="2" id="KW-0812">Transmembrane</keyword>
<proteinExistence type="predicted"/>
<organism evidence="3 4">
    <name type="scientific">Nocardioides salarius</name>
    <dbReference type="NCBI Taxonomy" id="374513"/>
    <lineage>
        <taxon>Bacteria</taxon>
        <taxon>Bacillati</taxon>
        <taxon>Actinomycetota</taxon>
        <taxon>Actinomycetes</taxon>
        <taxon>Propionibacteriales</taxon>
        <taxon>Nocardioidaceae</taxon>
        <taxon>Nocardioides</taxon>
    </lineage>
</organism>
<evidence type="ECO:0000256" key="2">
    <source>
        <dbReference type="SAM" id="Phobius"/>
    </source>
</evidence>
<feature type="compositionally biased region" description="Pro residues" evidence="1">
    <location>
        <begin position="118"/>
        <end position="140"/>
    </location>
</feature>
<feature type="compositionally biased region" description="Basic and acidic residues" evidence="1">
    <location>
        <begin position="259"/>
        <end position="269"/>
    </location>
</feature>
<evidence type="ECO:0000313" key="3">
    <source>
        <dbReference type="EMBL" id="MBM7509749.1"/>
    </source>
</evidence>
<reference evidence="3 4" key="1">
    <citation type="submission" date="2021-01" db="EMBL/GenBank/DDBJ databases">
        <title>Sequencing the genomes of 1000 actinobacteria strains.</title>
        <authorList>
            <person name="Klenk H.-P."/>
        </authorList>
    </citation>
    <scope>NUCLEOTIDE SEQUENCE [LARGE SCALE GENOMIC DNA]</scope>
    <source>
        <strain evidence="3 4">DSM 18239</strain>
    </source>
</reference>
<sequence>MTRRDRDVRLGYAGLLVGAGSFVAALVVTTTLVDVLPDLGAEKPVLAAQQRVLTGAQLRPEAPGPLSRRPAPEATDRAEGQPAAPVAQPGATPAEPVTQSVAQPVAQPAPSASGPRGPQGPAPSPPSTPPSTPPGNPGTPPGGGGEGPVSSLLDPVAAAVTQSLDELTGGLSQPAGATVVRVVDTLGEVADRPFGDQVEQLDQFKQVKQLDQFKQVEQVRGSAAEGLGHDAERLLVVPGHARARVGLVLVAVEARRGVDERDGDRLHRGGRERHRGAGPAVVVEAEDPLRAGSLRGGHGHRGHRP</sequence>
<feature type="compositionally biased region" description="Basic and acidic residues" evidence="1">
    <location>
        <begin position="70"/>
        <end position="79"/>
    </location>
</feature>
<evidence type="ECO:0000313" key="4">
    <source>
        <dbReference type="Proteomes" id="UP000732378"/>
    </source>
</evidence>
<keyword evidence="2" id="KW-1133">Transmembrane helix</keyword>
<comment type="caution">
    <text evidence="3">The sequence shown here is derived from an EMBL/GenBank/DDBJ whole genome shotgun (WGS) entry which is preliminary data.</text>
</comment>
<protein>
    <submittedName>
        <fullName evidence="3">Uncharacterized protein</fullName>
    </submittedName>
</protein>
<feature type="region of interest" description="Disordered" evidence="1">
    <location>
        <begin position="259"/>
        <end position="305"/>
    </location>
</feature>